<evidence type="ECO:0000313" key="1">
    <source>
        <dbReference type="EMBL" id="CAK73685.1"/>
    </source>
</evidence>
<dbReference type="GO" id="GO:0051225">
    <property type="term" value="P:spindle assembly"/>
    <property type="evidence" value="ECO:0000318"/>
    <property type="project" value="GO_Central"/>
</dbReference>
<dbReference type="AlphaFoldDB" id="A0CSB8"/>
<dbReference type="KEGG" id="ptm:GSPATT00009957001"/>
<dbReference type="SUPFAM" id="SSF47576">
    <property type="entry name" value="Calponin-homology domain, CH-domain"/>
    <property type="match status" value="1"/>
</dbReference>
<keyword evidence="2" id="KW-1185">Reference proteome</keyword>
<dbReference type="Proteomes" id="UP000000600">
    <property type="component" value="Unassembled WGS sequence"/>
</dbReference>
<dbReference type="InterPro" id="IPR027328">
    <property type="entry name" value="MAPRE"/>
</dbReference>
<proteinExistence type="predicted"/>
<dbReference type="PANTHER" id="PTHR10623">
    <property type="entry name" value="MICROTUBULE-ASSOCIATED PROTEIN RP/EB FAMILY MEMBER"/>
    <property type="match status" value="1"/>
</dbReference>
<dbReference type="GO" id="GO:0005881">
    <property type="term" value="C:cytoplasmic microtubule"/>
    <property type="evidence" value="ECO:0000318"/>
    <property type="project" value="GO_Central"/>
</dbReference>
<dbReference type="InterPro" id="IPR036872">
    <property type="entry name" value="CH_dom_sf"/>
</dbReference>
<dbReference type="RefSeq" id="XP_001441082.1">
    <property type="nucleotide sequence ID" value="XM_001441045.1"/>
</dbReference>
<dbReference type="GO" id="GO:0035372">
    <property type="term" value="P:protein localization to microtubule"/>
    <property type="evidence" value="ECO:0000318"/>
    <property type="project" value="GO_Central"/>
</dbReference>
<accession>A0CSB8</accession>
<reference evidence="1 2" key="1">
    <citation type="journal article" date="2006" name="Nature">
        <title>Global trends of whole-genome duplications revealed by the ciliate Paramecium tetraurelia.</title>
        <authorList>
            <consortium name="Genoscope"/>
            <person name="Aury J.-M."/>
            <person name="Jaillon O."/>
            <person name="Duret L."/>
            <person name="Noel B."/>
            <person name="Jubin C."/>
            <person name="Porcel B.M."/>
            <person name="Segurens B."/>
            <person name="Daubin V."/>
            <person name="Anthouard V."/>
            <person name="Aiach N."/>
            <person name="Arnaiz O."/>
            <person name="Billaut A."/>
            <person name="Beisson J."/>
            <person name="Blanc I."/>
            <person name="Bouhouche K."/>
            <person name="Camara F."/>
            <person name="Duharcourt S."/>
            <person name="Guigo R."/>
            <person name="Gogendeau D."/>
            <person name="Katinka M."/>
            <person name="Keller A.-M."/>
            <person name="Kissmehl R."/>
            <person name="Klotz C."/>
            <person name="Koll F."/>
            <person name="Le Moue A."/>
            <person name="Lepere C."/>
            <person name="Malinsky S."/>
            <person name="Nowacki M."/>
            <person name="Nowak J.K."/>
            <person name="Plattner H."/>
            <person name="Poulain J."/>
            <person name="Ruiz F."/>
            <person name="Serrano V."/>
            <person name="Zagulski M."/>
            <person name="Dessen P."/>
            <person name="Betermier M."/>
            <person name="Weissenbach J."/>
            <person name="Scarpelli C."/>
            <person name="Schachter V."/>
            <person name="Sperling L."/>
            <person name="Meyer E."/>
            <person name="Cohen J."/>
            <person name="Wincker P."/>
        </authorList>
    </citation>
    <scope>NUCLEOTIDE SEQUENCE [LARGE SCALE GENOMIC DNA]</scope>
    <source>
        <strain evidence="1 2">Stock d4-2</strain>
    </source>
</reference>
<dbReference type="InParanoid" id="A0CSB8"/>
<dbReference type="Gene3D" id="1.10.418.10">
    <property type="entry name" value="Calponin-like domain"/>
    <property type="match status" value="1"/>
</dbReference>
<dbReference type="GO" id="GO:0051010">
    <property type="term" value="F:microtubule plus-end binding"/>
    <property type="evidence" value="ECO:0000318"/>
    <property type="project" value="GO_Central"/>
</dbReference>
<dbReference type="GO" id="GO:0051233">
    <property type="term" value="C:spindle midzone"/>
    <property type="evidence" value="ECO:0000318"/>
    <property type="project" value="GO_Central"/>
</dbReference>
<sequence length="189" mass="22430">MQTTTTQKNSKNQLINQSGGQMKPLKQTMIFQLLVINYIIRITRHRKYILLNIQIFISEFDFSEQDHLKANEENDYIKNFKTLSDAFSKLRIQKQLDIQSLSKSKYKNILDITQYLKSKFDKQDEKRQNYDPLEFRKVEDRKVFAPTNRKTLSILKDKTNNKIPQPLLIPYQLKDLLQVAPLGKIQKHN</sequence>
<dbReference type="GO" id="GO:0031110">
    <property type="term" value="P:regulation of microtubule polymerization or depolymerization"/>
    <property type="evidence" value="ECO:0000318"/>
    <property type="project" value="GO_Central"/>
</dbReference>
<dbReference type="HOGENOM" id="CLU_112679_0_0_1"/>
<dbReference type="EMBL" id="CT868163">
    <property type="protein sequence ID" value="CAK73685.1"/>
    <property type="molecule type" value="Genomic_DNA"/>
</dbReference>
<dbReference type="GO" id="GO:0005815">
    <property type="term" value="C:microtubule organizing center"/>
    <property type="evidence" value="ECO:0000318"/>
    <property type="project" value="GO_Central"/>
</dbReference>
<organism evidence="1 2">
    <name type="scientific">Paramecium tetraurelia</name>
    <dbReference type="NCBI Taxonomy" id="5888"/>
    <lineage>
        <taxon>Eukaryota</taxon>
        <taxon>Sar</taxon>
        <taxon>Alveolata</taxon>
        <taxon>Ciliophora</taxon>
        <taxon>Intramacronucleata</taxon>
        <taxon>Oligohymenophorea</taxon>
        <taxon>Peniculida</taxon>
        <taxon>Parameciidae</taxon>
        <taxon>Paramecium</taxon>
    </lineage>
</organism>
<dbReference type="GO" id="GO:0035371">
    <property type="term" value="C:microtubule plus-end"/>
    <property type="evidence" value="ECO:0000318"/>
    <property type="project" value="GO_Central"/>
</dbReference>
<evidence type="ECO:0000313" key="2">
    <source>
        <dbReference type="Proteomes" id="UP000000600"/>
    </source>
</evidence>
<protein>
    <submittedName>
        <fullName evidence="1">Uncharacterized protein</fullName>
    </submittedName>
</protein>
<dbReference type="GeneID" id="5026867"/>
<gene>
    <name evidence="1" type="ORF">GSPATT00009957001</name>
</gene>
<dbReference type="OrthoDB" id="2119228at2759"/>
<name>A0CSB8_PARTE</name>